<dbReference type="SMART" id="SM00267">
    <property type="entry name" value="GGDEF"/>
    <property type="match status" value="1"/>
</dbReference>
<dbReference type="InterPro" id="IPR000014">
    <property type="entry name" value="PAS"/>
</dbReference>
<dbReference type="InterPro" id="IPR052155">
    <property type="entry name" value="Biofilm_reg_signaling"/>
</dbReference>
<sequence length="552" mass="61459">MPAHPTPSEELLQLLPDAVVQTDALWNITYLNPAWHKLTGHAVEGALGRSLLEFVHPDDIGTLRSGMPVFRLRRADADYRWMRLQLQPKTDAASRVISRQGVLIELTELTEQVLMEVRQRFLRLLETIDGVVWEAELGVGNTFLSPQVERLFGYSVEEWRSDPGFWRAHVHPDDLPAALAIDDAAYHATHSYAYEMSYRLMAKSGEVIWVRDLCRVDVDPDRPTRMIGLMIDVTRQKSTELELVQSDNRYALATRGSNDGIWDWNLQTGVLHVSQRFREIVGLSDTGSLHDDGWHFLQQLIDPDDHERVQTAYRRHLSGHRPNFSVDFRARHGSGRLVWLNWRGVAQFEDGMAVRMAGSLSDLAERGSSYDALTNLPGRPLFRDRLEHAIALHQDSVSKAADALPRGDTTMFAVLLLDLDQFKAVNDTLGHHVGDQLLQQVARRLESCVRAVDLVARMSGDEFNVLLESVDHAGAAERARQMAAALAAPYRIGPHAVTCSASIGVVSSQAGFATTDGYLRAADAAMYQAKSHGLGVCVFSEEGDPGKGTGFT</sequence>
<dbReference type="SMART" id="SM00086">
    <property type="entry name" value="PAC"/>
    <property type="match status" value="3"/>
</dbReference>
<dbReference type="CDD" id="cd00130">
    <property type="entry name" value="PAS"/>
    <property type="match status" value="3"/>
</dbReference>
<dbReference type="Pfam" id="PF00989">
    <property type="entry name" value="PAS"/>
    <property type="match status" value="1"/>
</dbReference>
<feature type="domain" description="PAC" evidence="2">
    <location>
        <begin position="194"/>
        <end position="245"/>
    </location>
</feature>
<dbReference type="SUPFAM" id="SSF55073">
    <property type="entry name" value="Nucleotide cyclase"/>
    <property type="match status" value="1"/>
</dbReference>
<name>A0AAU7QHM0_9GAMM</name>
<dbReference type="Gene3D" id="3.30.450.20">
    <property type="entry name" value="PAS domain"/>
    <property type="match status" value="3"/>
</dbReference>
<dbReference type="InterPro" id="IPR035965">
    <property type="entry name" value="PAS-like_dom_sf"/>
</dbReference>
<dbReference type="Gene3D" id="3.30.70.270">
    <property type="match status" value="1"/>
</dbReference>
<dbReference type="InterPro" id="IPR013655">
    <property type="entry name" value="PAS_fold_3"/>
</dbReference>
<evidence type="ECO:0000313" key="4">
    <source>
        <dbReference type="EMBL" id="XBS88843.1"/>
    </source>
</evidence>
<dbReference type="NCBIfam" id="TIGR00254">
    <property type="entry name" value="GGDEF"/>
    <property type="match status" value="1"/>
</dbReference>
<feature type="domain" description="PAS" evidence="1">
    <location>
        <begin position="246"/>
        <end position="320"/>
    </location>
</feature>
<dbReference type="PANTHER" id="PTHR44757">
    <property type="entry name" value="DIGUANYLATE CYCLASE DGCP"/>
    <property type="match status" value="1"/>
</dbReference>
<accession>A0AAU7QHM0</accession>
<feature type="domain" description="PAS" evidence="1">
    <location>
        <begin position="9"/>
        <end position="65"/>
    </location>
</feature>
<dbReference type="Pfam" id="PF08447">
    <property type="entry name" value="PAS_3"/>
    <property type="match status" value="2"/>
</dbReference>
<feature type="domain" description="PAS" evidence="1">
    <location>
        <begin position="117"/>
        <end position="174"/>
    </location>
</feature>
<dbReference type="EMBL" id="CP157948">
    <property type="protein sequence ID" value="XBS88843.1"/>
    <property type="molecule type" value="Genomic_DNA"/>
</dbReference>
<protein>
    <submittedName>
        <fullName evidence="4">PAS domain-containing protein</fullName>
    </submittedName>
</protein>
<dbReference type="SMART" id="SM00091">
    <property type="entry name" value="PAS"/>
    <property type="match status" value="3"/>
</dbReference>
<dbReference type="Pfam" id="PF00990">
    <property type="entry name" value="GGDEF"/>
    <property type="match status" value="1"/>
</dbReference>
<dbReference type="PROSITE" id="PS50113">
    <property type="entry name" value="PAC"/>
    <property type="match status" value="1"/>
</dbReference>
<evidence type="ECO:0000259" key="3">
    <source>
        <dbReference type="PROSITE" id="PS50887"/>
    </source>
</evidence>
<organism evidence="4">
    <name type="scientific">Rhodanobacter sp. IGA1.0</name>
    <dbReference type="NCBI Taxonomy" id="3158582"/>
    <lineage>
        <taxon>Bacteria</taxon>
        <taxon>Pseudomonadati</taxon>
        <taxon>Pseudomonadota</taxon>
        <taxon>Gammaproteobacteria</taxon>
        <taxon>Lysobacterales</taxon>
        <taxon>Rhodanobacteraceae</taxon>
        <taxon>Rhodanobacter</taxon>
    </lineage>
</organism>
<dbReference type="GO" id="GO:0006355">
    <property type="term" value="P:regulation of DNA-templated transcription"/>
    <property type="evidence" value="ECO:0007669"/>
    <property type="project" value="InterPro"/>
</dbReference>
<gene>
    <name evidence="4" type="ORF">ABNK63_10550</name>
</gene>
<dbReference type="InterPro" id="IPR029787">
    <property type="entry name" value="Nucleotide_cyclase"/>
</dbReference>
<dbReference type="PROSITE" id="PS50112">
    <property type="entry name" value="PAS"/>
    <property type="match status" value="3"/>
</dbReference>
<dbReference type="CDD" id="cd01949">
    <property type="entry name" value="GGDEF"/>
    <property type="match status" value="1"/>
</dbReference>
<reference evidence="4" key="1">
    <citation type="submission" date="2024-06" db="EMBL/GenBank/DDBJ databases">
        <authorList>
            <person name="Sun Y."/>
        </authorList>
    </citation>
    <scope>NUCLEOTIDE SEQUENCE</scope>
    <source>
        <strain evidence="4">IGA1.0</strain>
    </source>
</reference>
<dbReference type="InterPro" id="IPR000160">
    <property type="entry name" value="GGDEF_dom"/>
</dbReference>
<dbReference type="SUPFAM" id="SSF55785">
    <property type="entry name" value="PYP-like sensor domain (PAS domain)"/>
    <property type="match status" value="3"/>
</dbReference>
<proteinExistence type="predicted"/>
<dbReference type="AlphaFoldDB" id="A0AAU7QHM0"/>
<dbReference type="PANTHER" id="PTHR44757:SF2">
    <property type="entry name" value="BIOFILM ARCHITECTURE MAINTENANCE PROTEIN MBAA"/>
    <property type="match status" value="1"/>
</dbReference>
<dbReference type="InterPro" id="IPR043128">
    <property type="entry name" value="Rev_trsase/Diguanyl_cyclase"/>
</dbReference>
<feature type="domain" description="GGDEF" evidence="3">
    <location>
        <begin position="410"/>
        <end position="542"/>
    </location>
</feature>
<dbReference type="InterPro" id="IPR013767">
    <property type="entry name" value="PAS_fold"/>
</dbReference>
<dbReference type="NCBIfam" id="TIGR00229">
    <property type="entry name" value="sensory_box"/>
    <property type="match status" value="2"/>
</dbReference>
<dbReference type="InterPro" id="IPR000700">
    <property type="entry name" value="PAS-assoc_C"/>
</dbReference>
<evidence type="ECO:0000259" key="1">
    <source>
        <dbReference type="PROSITE" id="PS50112"/>
    </source>
</evidence>
<dbReference type="RefSeq" id="WP_007806035.1">
    <property type="nucleotide sequence ID" value="NZ_CP157948.1"/>
</dbReference>
<dbReference type="PROSITE" id="PS50887">
    <property type="entry name" value="GGDEF"/>
    <property type="match status" value="1"/>
</dbReference>
<dbReference type="InterPro" id="IPR001610">
    <property type="entry name" value="PAC"/>
</dbReference>
<evidence type="ECO:0000259" key="2">
    <source>
        <dbReference type="PROSITE" id="PS50113"/>
    </source>
</evidence>